<dbReference type="EMBL" id="JH126400">
    <property type="protein sequence ID" value="EGX94631.1"/>
    <property type="molecule type" value="Genomic_DNA"/>
</dbReference>
<dbReference type="KEGG" id="cmt:CCM_02902"/>
<evidence type="ECO:0000256" key="9">
    <source>
        <dbReference type="RuleBase" id="RU361193"/>
    </source>
</evidence>
<evidence type="ECO:0000256" key="6">
    <source>
        <dbReference type="PIRSR" id="PIRSR601382-1"/>
    </source>
</evidence>
<dbReference type="STRING" id="983644.G3JCH0"/>
<evidence type="ECO:0000256" key="10">
    <source>
        <dbReference type="SAM" id="MobiDB-lite"/>
    </source>
</evidence>
<dbReference type="PRINTS" id="PR00747">
    <property type="entry name" value="GLYHDRLASE47"/>
</dbReference>
<organism evidence="12 13">
    <name type="scientific">Cordyceps militaris (strain CM01)</name>
    <name type="common">Caterpillar fungus</name>
    <dbReference type="NCBI Taxonomy" id="983644"/>
    <lineage>
        <taxon>Eukaryota</taxon>
        <taxon>Fungi</taxon>
        <taxon>Dikarya</taxon>
        <taxon>Ascomycota</taxon>
        <taxon>Pezizomycotina</taxon>
        <taxon>Sordariomycetes</taxon>
        <taxon>Hypocreomycetidae</taxon>
        <taxon>Hypocreales</taxon>
        <taxon>Cordycipitaceae</taxon>
        <taxon>Cordyceps</taxon>
    </lineage>
</organism>
<dbReference type="InParanoid" id="G3JCH0"/>
<dbReference type="FunCoup" id="G3JCH0">
    <property type="interactions" value="82"/>
</dbReference>
<keyword evidence="5 8" id="KW-1015">Disulfide bond</keyword>
<feature type="transmembrane region" description="Helical" evidence="11">
    <location>
        <begin position="17"/>
        <end position="38"/>
    </location>
</feature>
<dbReference type="EC" id="3.2.1.-" evidence="9"/>
<feature type="region of interest" description="Disordered" evidence="10">
    <location>
        <begin position="81"/>
        <end position="100"/>
    </location>
</feature>
<dbReference type="GO" id="GO:0016020">
    <property type="term" value="C:membrane"/>
    <property type="evidence" value="ECO:0007669"/>
    <property type="project" value="InterPro"/>
</dbReference>
<dbReference type="RefSeq" id="XP_006668117.1">
    <property type="nucleotide sequence ID" value="XM_006668054.1"/>
</dbReference>
<evidence type="ECO:0000256" key="5">
    <source>
        <dbReference type="ARBA" id="ARBA00023157"/>
    </source>
</evidence>
<dbReference type="GO" id="GO:0005783">
    <property type="term" value="C:endoplasmic reticulum"/>
    <property type="evidence" value="ECO:0007669"/>
    <property type="project" value="TreeGrafter"/>
</dbReference>
<dbReference type="GO" id="GO:0036503">
    <property type="term" value="P:ERAD pathway"/>
    <property type="evidence" value="ECO:0007669"/>
    <property type="project" value="UniProtKB-ARBA"/>
</dbReference>
<dbReference type="Gene3D" id="1.50.10.10">
    <property type="match status" value="1"/>
</dbReference>
<evidence type="ECO:0000256" key="4">
    <source>
        <dbReference type="ARBA" id="ARBA00022801"/>
    </source>
</evidence>
<dbReference type="AlphaFoldDB" id="G3JCH0"/>
<evidence type="ECO:0000313" key="12">
    <source>
        <dbReference type="EMBL" id="EGX94631.1"/>
    </source>
</evidence>
<keyword evidence="7" id="KW-0106">Calcium</keyword>
<evidence type="ECO:0000256" key="3">
    <source>
        <dbReference type="ARBA" id="ARBA00007658"/>
    </source>
</evidence>
<feature type="binding site" evidence="7">
    <location>
        <position position="589"/>
    </location>
    <ligand>
        <name>Ca(2+)</name>
        <dbReference type="ChEBI" id="CHEBI:29108"/>
    </ligand>
</feature>
<evidence type="ECO:0000256" key="1">
    <source>
        <dbReference type="ARBA" id="ARBA00001913"/>
    </source>
</evidence>
<proteinExistence type="inferred from homology"/>
<dbReference type="UniPathway" id="UPA00378"/>
<protein>
    <recommendedName>
        <fullName evidence="9">alpha-1,2-Mannosidase</fullName>
        <ecNumber evidence="9">3.2.1.-</ecNumber>
    </recommendedName>
</protein>
<name>G3JCH0_CORMM</name>
<feature type="disulfide bond" evidence="8">
    <location>
        <begin position="409"/>
        <end position="438"/>
    </location>
</feature>
<dbReference type="InterPro" id="IPR050749">
    <property type="entry name" value="Glycosyl_Hydrolase_47"/>
</dbReference>
<feature type="active site" evidence="6">
    <location>
        <position position="335"/>
    </location>
</feature>
<reference evidence="12 13" key="1">
    <citation type="journal article" date="2011" name="Genome Biol.">
        <title>Genome sequence of the insect pathogenic fungus Cordyceps militaris, a valued traditional Chinese medicine.</title>
        <authorList>
            <person name="Zheng P."/>
            <person name="Xia Y."/>
            <person name="Xiao G."/>
            <person name="Xiong C."/>
            <person name="Hu X."/>
            <person name="Zhang S."/>
            <person name="Zheng H."/>
            <person name="Huang Y."/>
            <person name="Zhou Y."/>
            <person name="Wang S."/>
            <person name="Zhao G.P."/>
            <person name="Liu X."/>
            <person name="St Leger R.J."/>
            <person name="Wang C."/>
        </authorList>
    </citation>
    <scope>NUCLEOTIDE SEQUENCE [LARGE SCALE GENOMIC DNA]</scope>
    <source>
        <strain evidence="12 13">CM01</strain>
    </source>
</reference>
<dbReference type="InterPro" id="IPR001382">
    <property type="entry name" value="Glyco_hydro_47"/>
</dbReference>
<dbReference type="PANTHER" id="PTHR11742:SF89">
    <property type="entry name" value="ALPHA-1,2-MANNOSIDASE"/>
    <property type="match status" value="1"/>
</dbReference>
<dbReference type="InterPro" id="IPR036026">
    <property type="entry name" value="Seven-hairpin_glycosidases"/>
</dbReference>
<evidence type="ECO:0000256" key="8">
    <source>
        <dbReference type="PIRSR" id="PIRSR601382-3"/>
    </source>
</evidence>
<dbReference type="OrthoDB" id="8118055at2759"/>
<keyword evidence="4 9" id="KW-0378">Hydrolase</keyword>
<dbReference type="Proteomes" id="UP000001610">
    <property type="component" value="Unassembled WGS sequence"/>
</dbReference>
<dbReference type="Pfam" id="PF01532">
    <property type="entry name" value="Glyco_hydro_47"/>
    <property type="match status" value="1"/>
</dbReference>
<keyword evidence="9" id="KW-0326">Glycosidase</keyword>
<comment type="cofactor">
    <cofactor evidence="1 7">
        <name>Ca(2+)</name>
        <dbReference type="ChEBI" id="CHEBI:29108"/>
    </cofactor>
</comment>
<dbReference type="GO" id="GO:0004571">
    <property type="term" value="F:mannosyl-oligosaccharide 1,2-alpha-mannosidase activity"/>
    <property type="evidence" value="ECO:0007669"/>
    <property type="project" value="InterPro"/>
</dbReference>
<keyword evidence="11" id="KW-0812">Transmembrane</keyword>
<keyword evidence="11" id="KW-0472">Membrane</keyword>
<dbReference type="InterPro" id="IPR012341">
    <property type="entry name" value="6hp_glycosidase-like_sf"/>
</dbReference>
<evidence type="ECO:0000256" key="7">
    <source>
        <dbReference type="PIRSR" id="PIRSR601382-2"/>
    </source>
</evidence>
<dbReference type="SUPFAM" id="SSF48225">
    <property type="entry name" value="Seven-hairpin glycosidases"/>
    <property type="match status" value="1"/>
</dbReference>
<dbReference type="VEuPathDB" id="FungiDB:CCM_02902"/>
<accession>G3JCH0</accession>
<evidence type="ECO:0000256" key="11">
    <source>
        <dbReference type="SAM" id="Phobius"/>
    </source>
</evidence>
<dbReference type="eggNOG" id="KOG2204">
    <property type="taxonomic scope" value="Eukaryota"/>
</dbReference>
<keyword evidence="11" id="KW-1133">Transmembrane helix</keyword>
<keyword evidence="13" id="KW-1185">Reference proteome</keyword>
<dbReference type="FunFam" id="1.50.10.10:FF:000037">
    <property type="entry name" value="alpha-1,2-Mannosidase"/>
    <property type="match status" value="1"/>
</dbReference>
<comment type="similarity">
    <text evidence="3 9">Belongs to the glycosyl hydrolase 47 family.</text>
</comment>
<dbReference type="HOGENOM" id="CLU_003818_0_0_1"/>
<dbReference type="PANTHER" id="PTHR11742">
    <property type="entry name" value="MANNOSYL-OLIGOSACCHARIDE ALPHA-1,2-MANNOSIDASE-RELATED"/>
    <property type="match status" value="1"/>
</dbReference>
<feature type="active site" description="Proton donor" evidence="6">
    <location>
        <position position="452"/>
    </location>
</feature>
<dbReference type="GO" id="GO:0005509">
    <property type="term" value="F:calcium ion binding"/>
    <property type="evidence" value="ECO:0007669"/>
    <property type="project" value="InterPro"/>
</dbReference>
<feature type="active site" evidence="6">
    <location>
        <position position="503"/>
    </location>
</feature>
<evidence type="ECO:0000256" key="2">
    <source>
        <dbReference type="ARBA" id="ARBA00004922"/>
    </source>
</evidence>
<evidence type="ECO:0000313" key="13">
    <source>
        <dbReference type="Proteomes" id="UP000001610"/>
    </source>
</evidence>
<dbReference type="OMA" id="PEINTHQ"/>
<feature type="active site" description="Proton donor" evidence="6">
    <location>
        <position position="199"/>
    </location>
</feature>
<gene>
    <name evidence="12" type="ORF">CCM_02902</name>
</gene>
<dbReference type="GO" id="GO:0005975">
    <property type="term" value="P:carbohydrate metabolic process"/>
    <property type="evidence" value="ECO:0007669"/>
    <property type="project" value="InterPro"/>
</dbReference>
<keyword evidence="7" id="KW-0479">Metal-binding</keyword>
<sequence>MPLAICPKGPALVRVRIWGVIITTIVCFAIVGSLAWHFSNLDDSRRRLNEGAASSDSRGPGGREDVDLIWRTLPWNNPLGAPRPLPTQGTKPLPAVQFKFGPETDNDKNARLRRRDSVKKAFGRCWNSYRDRAWLHDELEPVSGGSKDTFGGWAATLVDALDTLWIMGMHDEFNEAVGAVDKHVSFATSSSGDVISLFETNIRYLGGLLSAYDLSADDRLRKKATDAGDMILKAFDTPNHMPIGRWNIKEAAENKNNTAPDETSLAEIGTMVLELTRLSLITGDARYHDVTQHISDLLDDSQMTTKIPGLWSVSVDPSAARFDTGSGYSMGGGADSAYEYFPKMMALLNNLDPMYERLYKRSIAATQEHLVYRPMVPGDADILMTGVASSRDAPKGKPTLTAVTEHLTCFAGGMYALGGRLTSNDSDVDIARRLTDGCVWAYNATKSGVMAERLVGVPCENKARCSWNETVWREAVGDDVADVDLPPKGIAKLKSKQYILRPEAIESVFIMYRVTGDKEWQEKAWTMWQAVDGLTKTDLANSAVDNVDSDEAKKEDSMESFWLAETLKYFYLVFSEPTLISLDEWVLNTEAHPFMRLGTKL</sequence>
<comment type="pathway">
    <text evidence="2">Protein modification; protein glycosylation.</text>
</comment>
<dbReference type="GeneID" id="18164929"/>